<evidence type="ECO:0000313" key="2">
    <source>
        <dbReference type="EMBL" id="CAJ0566669.1"/>
    </source>
</evidence>
<reference evidence="2" key="1">
    <citation type="submission" date="2023-06" db="EMBL/GenBank/DDBJ databases">
        <authorList>
            <person name="Delattre M."/>
        </authorList>
    </citation>
    <scope>NUCLEOTIDE SEQUENCE</scope>
    <source>
        <strain evidence="2">AF72</strain>
    </source>
</reference>
<comment type="caution">
    <text evidence="2">The sequence shown here is derived from an EMBL/GenBank/DDBJ whole genome shotgun (WGS) entry which is preliminary data.</text>
</comment>
<dbReference type="Proteomes" id="UP001177023">
    <property type="component" value="Unassembled WGS sequence"/>
</dbReference>
<name>A0AA36CEM4_9BILA</name>
<dbReference type="EMBL" id="CATQJA010001295">
    <property type="protein sequence ID" value="CAJ0566669.1"/>
    <property type="molecule type" value="Genomic_DNA"/>
</dbReference>
<feature type="transmembrane region" description="Helical" evidence="1">
    <location>
        <begin position="156"/>
        <end position="181"/>
    </location>
</feature>
<evidence type="ECO:0000313" key="3">
    <source>
        <dbReference type="Proteomes" id="UP001177023"/>
    </source>
</evidence>
<accession>A0AA36CEM4</accession>
<feature type="non-terminal residue" evidence="2">
    <location>
        <position position="1"/>
    </location>
</feature>
<keyword evidence="1" id="KW-0812">Transmembrane</keyword>
<keyword evidence="3" id="KW-1185">Reference proteome</keyword>
<dbReference type="AlphaFoldDB" id="A0AA36CEM4"/>
<protein>
    <submittedName>
        <fullName evidence="2">Uncharacterized protein</fullName>
    </submittedName>
</protein>
<sequence>MLGWRLLVSVLNTVHLLVSAILLTASIMSFFGDKSSTSSSSSTMAPMSPMPTMPSLLRQQCDCYLAIAPRWTPDTFASTTAVSREQEQEYAARCVGYDIGDKKDFLDKFNKDLDAKAEGIDCANTYKLEATTPKPEASPDPTTTSDPEATVDDEKYALVILIVLIVNLLATIISFVGVCCVRKWFMQLPLIVIA</sequence>
<proteinExistence type="predicted"/>
<keyword evidence="1" id="KW-0472">Membrane</keyword>
<evidence type="ECO:0000256" key="1">
    <source>
        <dbReference type="SAM" id="Phobius"/>
    </source>
</evidence>
<keyword evidence="1" id="KW-1133">Transmembrane helix</keyword>
<feature type="transmembrane region" description="Helical" evidence="1">
    <location>
        <begin position="7"/>
        <end position="31"/>
    </location>
</feature>
<gene>
    <name evidence="2" type="ORF">MSPICULIGERA_LOCUS5259</name>
</gene>
<organism evidence="2 3">
    <name type="scientific">Mesorhabditis spiculigera</name>
    <dbReference type="NCBI Taxonomy" id="96644"/>
    <lineage>
        <taxon>Eukaryota</taxon>
        <taxon>Metazoa</taxon>
        <taxon>Ecdysozoa</taxon>
        <taxon>Nematoda</taxon>
        <taxon>Chromadorea</taxon>
        <taxon>Rhabditida</taxon>
        <taxon>Rhabditina</taxon>
        <taxon>Rhabditomorpha</taxon>
        <taxon>Rhabditoidea</taxon>
        <taxon>Rhabditidae</taxon>
        <taxon>Mesorhabditinae</taxon>
        <taxon>Mesorhabditis</taxon>
    </lineage>
</organism>